<comment type="catalytic activity">
    <reaction evidence="1">
        <text>2 a phenolic donor + H2O2 = 2 a phenolic radical donor + 2 H2O</text>
        <dbReference type="Rhea" id="RHEA:56136"/>
        <dbReference type="ChEBI" id="CHEBI:15377"/>
        <dbReference type="ChEBI" id="CHEBI:16240"/>
        <dbReference type="ChEBI" id="CHEBI:139520"/>
        <dbReference type="ChEBI" id="CHEBI:139521"/>
        <dbReference type="EC" id="1.11.1.7"/>
    </reaction>
</comment>
<feature type="chain" id="PRO_5043685599" description="peroxidase" evidence="12">
    <location>
        <begin position="21"/>
        <end position="93"/>
    </location>
</feature>
<dbReference type="InterPro" id="IPR010255">
    <property type="entry name" value="Haem_peroxidase_sf"/>
</dbReference>
<comment type="cofactor">
    <cofactor evidence="2">
        <name>heme b</name>
        <dbReference type="ChEBI" id="CHEBI:60344"/>
    </cofactor>
</comment>
<feature type="active site" description="Proton acceptor" evidence="9">
    <location>
        <position position="80"/>
    </location>
</feature>
<protein>
    <recommendedName>
        <fullName evidence="3">peroxidase</fullName>
        <ecNumber evidence="3">1.11.1.7</ecNumber>
    </recommendedName>
</protein>
<evidence type="ECO:0000256" key="1">
    <source>
        <dbReference type="ARBA" id="ARBA00000189"/>
    </source>
</evidence>
<dbReference type="PROSITE" id="PS50873">
    <property type="entry name" value="PEROXIDASE_4"/>
    <property type="match status" value="1"/>
</dbReference>
<feature type="site" description="Transition state stabilizer" evidence="11">
    <location>
        <position position="76"/>
    </location>
</feature>
<feature type="signal peptide" evidence="12">
    <location>
        <begin position="1"/>
        <end position="20"/>
    </location>
</feature>
<dbReference type="GO" id="GO:0020037">
    <property type="term" value="F:heme binding"/>
    <property type="evidence" value="ECO:0007669"/>
    <property type="project" value="InterPro"/>
</dbReference>
<keyword evidence="8" id="KW-0408">Iron</keyword>
<evidence type="ECO:0000256" key="11">
    <source>
        <dbReference type="PIRSR" id="PIRSR600823-4"/>
    </source>
</evidence>
<feature type="binding site" evidence="10">
    <location>
        <position position="84"/>
    </location>
    <ligand>
        <name>Ca(2+)</name>
        <dbReference type="ChEBI" id="CHEBI:29108"/>
        <label>1</label>
    </ligand>
</feature>
<evidence type="ECO:0000256" key="2">
    <source>
        <dbReference type="ARBA" id="ARBA00001970"/>
    </source>
</evidence>
<dbReference type="AlphaFoldDB" id="A0AAV3NT32"/>
<keyword evidence="6 10" id="KW-0479">Metal-binding</keyword>
<comment type="cofactor">
    <cofactor evidence="10">
        <name>Ca(2+)</name>
        <dbReference type="ChEBI" id="CHEBI:29108"/>
    </cofactor>
    <text evidence="10">Binds 2 calcium ions per subunit.</text>
</comment>
<reference evidence="14 15" key="1">
    <citation type="submission" date="2024-01" db="EMBL/GenBank/DDBJ databases">
        <title>The complete chloroplast genome sequence of Lithospermum erythrorhizon: insights into the phylogenetic relationship among Boraginaceae species and the maternal lineages of purple gromwells.</title>
        <authorList>
            <person name="Okada T."/>
            <person name="Watanabe K."/>
        </authorList>
    </citation>
    <scope>NUCLEOTIDE SEQUENCE [LARGE SCALE GENOMIC DNA]</scope>
</reference>
<proteinExistence type="predicted"/>
<evidence type="ECO:0000256" key="8">
    <source>
        <dbReference type="ARBA" id="ARBA00023004"/>
    </source>
</evidence>
<keyword evidence="12" id="KW-0732">Signal</keyword>
<evidence type="ECO:0000313" key="15">
    <source>
        <dbReference type="Proteomes" id="UP001454036"/>
    </source>
</evidence>
<evidence type="ECO:0000313" key="14">
    <source>
        <dbReference type="EMBL" id="GAA0141606.1"/>
    </source>
</evidence>
<dbReference type="PANTHER" id="PTHR31235">
    <property type="entry name" value="PEROXIDASE 25-RELATED"/>
    <property type="match status" value="1"/>
</dbReference>
<organism evidence="14 15">
    <name type="scientific">Lithospermum erythrorhizon</name>
    <name type="common">Purple gromwell</name>
    <name type="synonym">Lithospermum officinale var. erythrorhizon</name>
    <dbReference type="NCBI Taxonomy" id="34254"/>
    <lineage>
        <taxon>Eukaryota</taxon>
        <taxon>Viridiplantae</taxon>
        <taxon>Streptophyta</taxon>
        <taxon>Embryophyta</taxon>
        <taxon>Tracheophyta</taxon>
        <taxon>Spermatophyta</taxon>
        <taxon>Magnoliopsida</taxon>
        <taxon>eudicotyledons</taxon>
        <taxon>Gunneridae</taxon>
        <taxon>Pentapetalae</taxon>
        <taxon>asterids</taxon>
        <taxon>lamiids</taxon>
        <taxon>Boraginales</taxon>
        <taxon>Boraginaceae</taxon>
        <taxon>Boraginoideae</taxon>
        <taxon>Lithospermeae</taxon>
        <taxon>Lithospermum</taxon>
    </lineage>
</organism>
<dbReference type="GO" id="GO:0140825">
    <property type="term" value="F:lactoperoxidase activity"/>
    <property type="evidence" value="ECO:0007669"/>
    <property type="project" value="UniProtKB-EC"/>
</dbReference>
<dbReference type="SUPFAM" id="SSF48113">
    <property type="entry name" value="Heme-dependent peroxidases"/>
    <property type="match status" value="1"/>
</dbReference>
<evidence type="ECO:0000256" key="7">
    <source>
        <dbReference type="ARBA" id="ARBA00023002"/>
    </source>
</evidence>
<comment type="caution">
    <text evidence="14">The sequence shown here is derived from an EMBL/GenBank/DDBJ whole genome shotgun (WGS) entry which is preliminary data.</text>
</comment>
<keyword evidence="7" id="KW-0560">Oxidoreductase</keyword>
<feature type="binding site" evidence="10">
    <location>
        <position position="81"/>
    </location>
    <ligand>
        <name>Ca(2+)</name>
        <dbReference type="ChEBI" id="CHEBI:29108"/>
        <label>1</label>
    </ligand>
</feature>
<dbReference type="GO" id="GO:0006979">
    <property type="term" value="P:response to oxidative stress"/>
    <property type="evidence" value="ECO:0007669"/>
    <property type="project" value="InterPro"/>
</dbReference>
<accession>A0AAV3NT32</accession>
<dbReference type="InterPro" id="IPR002016">
    <property type="entry name" value="Haem_peroxidase"/>
</dbReference>
<sequence length="93" mass="10694">MKSWIFFLLFLSLLVVCAIADDDDDGISLSLFLGKGRGGLERHFYRRSCPKAESLIRDITWNKVRNDAVLGARLLRIHYHDSFVRVLKTIPCI</sequence>
<evidence type="ECO:0000256" key="4">
    <source>
        <dbReference type="ARBA" id="ARBA00022559"/>
    </source>
</evidence>
<keyword evidence="4" id="KW-0575">Peroxidase</keyword>
<evidence type="ECO:0000256" key="3">
    <source>
        <dbReference type="ARBA" id="ARBA00012313"/>
    </source>
</evidence>
<keyword evidence="5" id="KW-0349">Heme</keyword>
<evidence type="ECO:0000259" key="13">
    <source>
        <dbReference type="PROSITE" id="PS50873"/>
    </source>
</evidence>
<dbReference type="EMBL" id="BAABME010000303">
    <property type="protein sequence ID" value="GAA0141606.1"/>
    <property type="molecule type" value="Genomic_DNA"/>
</dbReference>
<gene>
    <name evidence="14" type="ORF">LIER_02719</name>
</gene>
<dbReference type="Gene3D" id="1.10.520.10">
    <property type="match status" value="1"/>
</dbReference>
<evidence type="ECO:0000256" key="6">
    <source>
        <dbReference type="ARBA" id="ARBA00022723"/>
    </source>
</evidence>
<evidence type="ECO:0000256" key="9">
    <source>
        <dbReference type="PIRSR" id="PIRSR600823-1"/>
    </source>
</evidence>
<keyword evidence="10" id="KW-0106">Calcium</keyword>
<dbReference type="InterPro" id="IPR000823">
    <property type="entry name" value="Peroxidase_pln"/>
</dbReference>
<evidence type="ECO:0000256" key="5">
    <source>
        <dbReference type="ARBA" id="ARBA00022617"/>
    </source>
</evidence>
<feature type="domain" description="Plant heme peroxidase family profile" evidence="13">
    <location>
        <begin position="39"/>
        <end position="85"/>
    </location>
</feature>
<dbReference type="GO" id="GO:0046872">
    <property type="term" value="F:metal ion binding"/>
    <property type="evidence" value="ECO:0007669"/>
    <property type="project" value="UniProtKB-KW"/>
</dbReference>
<dbReference type="Proteomes" id="UP001454036">
    <property type="component" value="Unassembled WGS sequence"/>
</dbReference>
<dbReference type="EC" id="1.11.1.7" evidence="3"/>
<evidence type="ECO:0000256" key="12">
    <source>
        <dbReference type="SAM" id="SignalP"/>
    </source>
</evidence>
<name>A0AAV3NT32_LITER</name>
<keyword evidence="15" id="KW-1185">Reference proteome</keyword>
<evidence type="ECO:0000256" key="10">
    <source>
        <dbReference type="PIRSR" id="PIRSR600823-3"/>
    </source>
</evidence>